<comment type="caution">
    <text evidence="2">The sequence shown here is derived from an EMBL/GenBank/DDBJ whole genome shotgun (WGS) entry which is preliminary data.</text>
</comment>
<reference evidence="2" key="1">
    <citation type="journal article" date="2014" name="Int. J. Syst. Evol. Microbiol.">
        <title>Complete genome sequence of Corynebacterium casei LMG S-19264T (=DSM 44701T), isolated from a smear-ripened cheese.</title>
        <authorList>
            <consortium name="US DOE Joint Genome Institute (JGI-PGF)"/>
            <person name="Walter F."/>
            <person name="Albersmeier A."/>
            <person name="Kalinowski J."/>
            <person name="Ruckert C."/>
        </authorList>
    </citation>
    <scope>NUCLEOTIDE SEQUENCE</scope>
    <source>
        <strain evidence="2">CGMCC 1.12214</strain>
    </source>
</reference>
<protein>
    <submittedName>
        <fullName evidence="2">Metallophosphoesterase</fullName>
    </submittedName>
</protein>
<feature type="domain" description="Calcineurin-like phosphoesterase" evidence="1">
    <location>
        <begin position="1"/>
        <end position="132"/>
    </location>
</feature>
<dbReference type="InterPro" id="IPR004843">
    <property type="entry name" value="Calcineurin-like_PHP"/>
</dbReference>
<evidence type="ECO:0000313" key="2">
    <source>
        <dbReference type="EMBL" id="GGH06663.1"/>
    </source>
</evidence>
<name>A0A917I2H6_9HYPH</name>
<dbReference type="GO" id="GO:0005737">
    <property type="term" value="C:cytoplasm"/>
    <property type="evidence" value="ECO:0007669"/>
    <property type="project" value="TreeGrafter"/>
</dbReference>
<dbReference type="Proteomes" id="UP000603912">
    <property type="component" value="Unassembled WGS sequence"/>
</dbReference>
<dbReference type="GO" id="GO:0016791">
    <property type="term" value="F:phosphatase activity"/>
    <property type="evidence" value="ECO:0007669"/>
    <property type="project" value="TreeGrafter"/>
</dbReference>
<dbReference type="Pfam" id="PF00149">
    <property type="entry name" value="Metallophos"/>
    <property type="match status" value="1"/>
</dbReference>
<dbReference type="PANTHER" id="PTHR42850:SF2">
    <property type="entry name" value="BLL5683 PROTEIN"/>
    <property type="match status" value="1"/>
</dbReference>
<sequence length="246" mass="26862">MSIALFSDVHGNREAFTACLADARRRGVARFVLLGDYVGYGADPAWVVETVAELVGQGAFAVLGNHDAGVETPDPGMNPVATFALNWTREQLSPAHLGFLRSLPLSSLDEGRLYVHANGWAPGDWGYVTSSVEAERSIRSVQQRWTFCGHTHVPMLYHMAPHRPPGEFEPLPNKPVPLAASRRWLAVMGSVGQPRDGNPAACYGLLRRDPLELTMVRVPYDADEAARKILAAGLPESLARRLKTGR</sequence>
<evidence type="ECO:0000259" key="1">
    <source>
        <dbReference type="Pfam" id="PF00149"/>
    </source>
</evidence>
<dbReference type="Gene3D" id="3.60.21.10">
    <property type="match status" value="1"/>
</dbReference>
<dbReference type="PANTHER" id="PTHR42850">
    <property type="entry name" value="METALLOPHOSPHOESTERASE"/>
    <property type="match status" value="1"/>
</dbReference>
<dbReference type="InterPro" id="IPR011152">
    <property type="entry name" value="Pesterase_MJ0912"/>
</dbReference>
<gene>
    <name evidence="2" type="ORF">GCM10007036_01130</name>
</gene>
<dbReference type="SUPFAM" id="SSF56300">
    <property type="entry name" value="Metallo-dependent phosphatases"/>
    <property type="match status" value="1"/>
</dbReference>
<dbReference type="EMBL" id="BMES01000001">
    <property type="protein sequence ID" value="GGH06663.1"/>
    <property type="molecule type" value="Genomic_DNA"/>
</dbReference>
<dbReference type="InterPro" id="IPR029052">
    <property type="entry name" value="Metallo-depent_PP-like"/>
</dbReference>
<organism evidence="2 3">
    <name type="scientific">Alsobacter metallidurans</name>
    <dbReference type="NCBI Taxonomy" id="340221"/>
    <lineage>
        <taxon>Bacteria</taxon>
        <taxon>Pseudomonadati</taxon>
        <taxon>Pseudomonadota</taxon>
        <taxon>Alphaproteobacteria</taxon>
        <taxon>Hyphomicrobiales</taxon>
        <taxon>Alsobacteraceae</taxon>
        <taxon>Alsobacter</taxon>
    </lineage>
</organism>
<dbReference type="CDD" id="cd00838">
    <property type="entry name" value="MPP_superfamily"/>
    <property type="match status" value="1"/>
</dbReference>
<accession>A0A917I2H6</accession>
<dbReference type="PIRSF" id="PIRSF000883">
    <property type="entry name" value="Pesterase_MJ0912"/>
    <property type="match status" value="1"/>
</dbReference>
<dbReference type="RefSeq" id="WP_188515797.1">
    <property type="nucleotide sequence ID" value="NZ_BMES01000001.1"/>
</dbReference>
<evidence type="ECO:0000313" key="3">
    <source>
        <dbReference type="Proteomes" id="UP000603912"/>
    </source>
</evidence>
<dbReference type="AlphaFoldDB" id="A0A917I2H6"/>
<proteinExistence type="predicted"/>
<keyword evidence="3" id="KW-1185">Reference proteome</keyword>
<dbReference type="InterPro" id="IPR050126">
    <property type="entry name" value="Ap4A_hydrolase"/>
</dbReference>
<reference evidence="2" key="2">
    <citation type="submission" date="2020-09" db="EMBL/GenBank/DDBJ databases">
        <authorList>
            <person name="Sun Q."/>
            <person name="Zhou Y."/>
        </authorList>
    </citation>
    <scope>NUCLEOTIDE SEQUENCE</scope>
    <source>
        <strain evidence="2">CGMCC 1.12214</strain>
    </source>
</reference>